<feature type="transmembrane region" description="Helical" evidence="5">
    <location>
        <begin position="6"/>
        <end position="26"/>
    </location>
</feature>
<dbReference type="KEGG" id="xcl:G4Z02_00455"/>
<dbReference type="InterPro" id="IPR004837">
    <property type="entry name" value="NaCa_Exmemb"/>
</dbReference>
<dbReference type="Gene3D" id="1.20.1420.30">
    <property type="entry name" value="NCX, central ion-binding region"/>
    <property type="match status" value="1"/>
</dbReference>
<keyword evidence="8" id="KW-1185">Reference proteome</keyword>
<protein>
    <submittedName>
        <fullName evidence="7">Sodium:calcium antiporter</fullName>
    </submittedName>
</protein>
<dbReference type="GO" id="GO:0005262">
    <property type="term" value="F:calcium channel activity"/>
    <property type="evidence" value="ECO:0007669"/>
    <property type="project" value="TreeGrafter"/>
</dbReference>
<dbReference type="InterPro" id="IPR044880">
    <property type="entry name" value="NCX_ion-bd_dom_sf"/>
</dbReference>
<keyword evidence="2 5" id="KW-0812">Transmembrane</keyword>
<evidence type="ECO:0000256" key="3">
    <source>
        <dbReference type="ARBA" id="ARBA00022989"/>
    </source>
</evidence>
<evidence type="ECO:0000313" key="8">
    <source>
        <dbReference type="Proteomes" id="UP000514720"/>
    </source>
</evidence>
<dbReference type="PANTHER" id="PTHR10846">
    <property type="entry name" value="SODIUM/POTASSIUM/CALCIUM EXCHANGER"/>
    <property type="match status" value="1"/>
</dbReference>
<organism evidence="7 8">
    <name type="scientific">Candidatus Xianfuyuplasma coldseepsis</name>
    <dbReference type="NCBI Taxonomy" id="2782163"/>
    <lineage>
        <taxon>Bacteria</taxon>
        <taxon>Bacillati</taxon>
        <taxon>Mycoplasmatota</taxon>
        <taxon>Mollicutes</taxon>
        <taxon>Candidatus Izemoplasmatales</taxon>
        <taxon>Candidatus Izemoplasmataceae</taxon>
        <taxon>Candidatus Xianfuyuplasma</taxon>
    </lineage>
</organism>
<dbReference type="AlphaFoldDB" id="A0A7L7KNH0"/>
<proteinExistence type="predicted"/>
<feature type="transmembrane region" description="Helical" evidence="5">
    <location>
        <begin position="208"/>
        <end position="233"/>
    </location>
</feature>
<feature type="transmembrane region" description="Helical" evidence="5">
    <location>
        <begin position="109"/>
        <end position="129"/>
    </location>
</feature>
<dbReference type="GO" id="GO:0006874">
    <property type="term" value="P:intracellular calcium ion homeostasis"/>
    <property type="evidence" value="ECO:0007669"/>
    <property type="project" value="TreeGrafter"/>
</dbReference>
<feature type="transmembrane region" description="Helical" evidence="5">
    <location>
        <begin position="135"/>
        <end position="159"/>
    </location>
</feature>
<feature type="transmembrane region" description="Helical" evidence="5">
    <location>
        <begin position="245"/>
        <end position="266"/>
    </location>
</feature>
<dbReference type="InterPro" id="IPR004481">
    <property type="entry name" value="K/Na/Ca-exchanger"/>
</dbReference>
<keyword evidence="4 5" id="KW-0472">Membrane</keyword>
<evidence type="ECO:0000256" key="4">
    <source>
        <dbReference type="ARBA" id="ARBA00023136"/>
    </source>
</evidence>
<evidence type="ECO:0000256" key="5">
    <source>
        <dbReference type="SAM" id="Phobius"/>
    </source>
</evidence>
<dbReference type="Pfam" id="PF01699">
    <property type="entry name" value="Na_Ca_ex"/>
    <property type="match status" value="2"/>
</dbReference>
<sequence length="334" mass="36805">MLLIIGQYVLLAFVVIYATSKLSYYVDELDKKTHISGALIGGVLLATITSMPEFITSITSTMALNEPSLAFGNVFGSNIFNVVILAVADLLFLKQMFFNKVKTQRTTNAFVIVMYIIFMFPLLISGFTGLDYGSFTLNILLTFNLISLLIVILYVFSIRSMNNDETEQSEEGSDLTYKKIGLMFFLWAVVVVLSSYFVTIVADQLGDALNLGASFAGAIFLGVATSLPELTAVMTLMKLRNHEAALGNIIGSNVFNMTIISVVDILNVNDDIFNELVTNTEARENVSYLLILGLINSIILMLALLRKRSINKITYVLPSVLILIAYLVYIGLSV</sequence>
<feature type="transmembrane region" description="Helical" evidence="5">
    <location>
        <begin position="313"/>
        <end position="332"/>
    </location>
</feature>
<feature type="transmembrane region" description="Helical" evidence="5">
    <location>
        <begin position="286"/>
        <end position="306"/>
    </location>
</feature>
<dbReference type="Proteomes" id="UP000514720">
    <property type="component" value="Chromosome"/>
</dbReference>
<evidence type="ECO:0000313" key="7">
    <source>
        <dbReference type="EMBL" id="QMS84271.1"/>
    </source>
</evidence>
<feature type="transmembrane region" description="Helical" evidence="5">
    <location>
        <begin position="79"/>
        <end position="97"/>
    </location>
</feature>
<accession>A0A7L7KNH0</accession>
<keyword evidence="3 5" id="KW-1133">Transmembrane helix</keyword>
<gene>
    <name evidence="7" type="ORF">G4Z02_00455</name>
</gene>
<feature type="transmembrane region" description="Helical" evidence="5">
    <location>
        <begin position="38"/>
        <end position="59"/>
    </location>
</feature>
<evidence type="ECO:0000259" key="6">
    <source>
        <dbReference type="Pfam" id="PF01699"/>
    </source>
</evidence>
<feature type="domain" description="Sodium/calcium exchanger membrane region" evidence="6">
    <location>
        <begin position="182"/>
        <end position="333"/>
    </location>
</feature>
<feature type="transmembrane region" description="Helical" evidence="5">
    <location>
        <begin position="180"/>
        <end position="202"/>
    </location>
</feature>
<feature type="domain" description="Sodium/calcium exchanger membrane region" evidence="6">
    <location>
        <begin position="8"/>
        <end position="156"/>
    </location>
</feature>
<dbReference type="RefSeq" id="WP_258877879.1">
    <property type="nucleotide sequence ID" value="NZ_CP048914.1"/>
</dbReference>
<dbReference type="GO" id="GO:0005886">
    <property type="term" value="C:plasma membrane"/>
    <property type="evidence" value="ECO:0007669"/>
    <property type="project" value="TreeGrafter"/>
</dbReference>
<dbReference type="EMBL" id="CP048914">
    <property type="protein sequence ID" value="QMS84271.1"/>
    <property type="molecule type" value="Genomic_DNA"/>
</dbReference>
<dbReference type="GO" id="GO:0008273">
    <property type="term" value="F:calcium, potassium:sodium antiporter activity"/>
    <property type="evidence" value="ECO:0007669"/>
    <property type="project" value="TreeGrafter"/>
</dbReference>
<comment type="subcellular location">
    <subcellularLocation>
        <location evidence="1">Membrane</location>
        <topology evidence="1">Multi-pass membrane protein</topology>
    </subcellularLocation>
</comment>
<evidence type="ECO:0000256" key="1">
    <source>
        <dbReference type="ARBA" id="ARBA00004141"/>
    </source>
</evidence>
<dbReference type="PANTHER" id="PTHR10846:SF8">
    <property type="entry name" value="INNER MEMBRANE PROTEIN YRBG"/>
    <property type="match status" value="1"/>
</dbReference>
<evidence type="ECO:0000256" key="2">
    <source>
        <dbReference type="ARBA" id="ARBA00022692"/>
    </source>
</evidence>
<reference evidence="7 8" key="1">
    <citation type="submission" date="2020-02" db="EMBL/GenBank/DDBJ databases">
        <authorList>
            <person name="Zheng R.K."/>
            <person name="Sun C.M."/>
        </authorList>
    </citation>
    <scope>NUCLEOTIDE SEQUENCE [LARGE SCALE GENOMIC DNA]</scope>
    <source>
        <strain evidence="8">zrk13</strain>
    </source>
</reference>
<name>A0A7L7KNH0_9MOLU</name>